<dbReference type="SUPFAM" id="SSF52540">
    <property type="entry name" value="P-loop containing nucleoside triphosphate hydrolases"/>
    <property type="match status" value="1"/>
</dbReference>
<evidence type="ECO:0000256" key="1">
    <source>
        <dbReference type="SAM" id="Coils"/>
    </source>
</evidence>
<reference evidence="3 4" key="1">
    <citation type="submission" date="2018-11" db="EMBL/GenBank/DDBJ databases">
        <title>Genomic Encyclopedia of Type Strains, Phase IV (KMG-IV): sequencing the most valuable type-strain genomes for metagenomic binning, comparative biology and taxonomic classification.</title>
        <authorList>
            <person name="Goeker M."/>
        </authorList>
    </citation>
    <scope>NUCLEOTIDE SEQUENCE [LARGE SCALE GENOMIC DNA]</scope>
    <source>
        <strain evidence="3 4">DSM 27783</strain>
    </source>
</reference>
<protein>
    <submittedName>
        <fullName evidence="3">CobQ/CobB/MinD/ParA family nucleotide binding protein</fullName>
    </submittedName>
</protein>
<proteinExistence type="predicted"/>
<dbReference type="Pfam" id="PF01656">
    <property type="entry name" value="CbiA"/>
    <property type="match status" value="1"/>
</dbReference>
<organism evidence="3 4">
    <name type="scientific">Caminibacter pacificus</name>
    <dbReference type="NCBI Taxonomy" id="1424653"/>
    <lineage>
        <taxon>Bacteria</taxon>
        <taxon>Pseudomonadati</taxon>
        <taxon>Campylobacterota</taxon>
        <taxon>Epsilonproteobacteria</taxon>
        <taxon>Nautiliales</taxon>
        <taxon>Nautiliaceae</taxon>
        <taxon>Caminibacter</taxon>
    </lineage>
</organism>
<dbReference type="RefSeq" id="WP_170151148.1">
    <property type="nucleotide sequence ID" value="NZ_RJVK01000006.1"/>
</dbReference>
<evidence type="ECO:0000313" key="4">
    <source>
        <dbReference type="Proteomes" id="UP000272781"/>
    </source>
</evidence>
<dbReference type="AlphaFoldDB" id="A0AAJ4UX68"/>
<dbReference type="InterPro" id="IPR002586">
    <property type="entry name" value="CobQ/CobB/MinD/ParA_Nub-bd_dom"/>
</dbReference>
<dbReference type="EMBL" id="RJVK01000006">
    <property type="protein sequence ID" value="ROR38786.1"/>
    <property type="molecule type" value="Genomic_DNA"/>
</dbReference>
<dbReference type="InterPro" id="IPR027417">
    <property type="entry name" value="P-loop_NTPase"/>
</dbReference>
<sequence length="268" mass="31166">MNLVVLNTKGGVGKTTIAVHMLPYLFRDKGEMTLYHIDNNNKIDYKTKNFKIKQFRINQTNDAIDEVELNSLVDENKINIIDAGGGDDTKRVLKALSEAMVPVKFIIPIDQNLQSRTNLSQTIEEISTRFPNPEIYVVLSRIFNKNEIKKEFISIYGNETFGVSAIDADTLQKIKDFGFMPFWSVLQIFDAQKTALLDKFLSIEELIKDKDKLIKEFVEKLKQDNNEEMTEKYKKFKQTLREAEEIYKYSKNLDKINKNFVTKINERD</sequence>
<feature type="coiled-coil region" evidence="1">
    <location>
        <begin position="203"/>
        <end position="246"/>
    </location>
</feature>
<evidence type="ECO:0000259" key="2">
    <source>
        <dbReference type="Pfam" id="PF01656"/>
    </source>
</evidence>
<feature type="domain" description="CobQ/CobB/MinD/ParA nucleotide binding" evidence="2">
    <location>
        <begin position="3"/>
        <end position="145"/>
    </location>
</feature>
<gene>
    <name evidence="3" type="ORF">EDC58_2001</name>
</gene>
<dbReference type="Gene3D" id="3.40.50.300">
    <property type="entry name" value="P-loop containing nucleotide triphosphate hydrolases"/>
    <property type="match status" value="1"/>
</dbReference>
<accession>A0AAJ4UX68</accession>
<name>A0AAJ4UX68_9BACT</name>
<comment type="caution">
    <text evidence="3">The sequence shown here is derived from an EMBL/GenBank/DDBJ whole genome shotgun (WGS) entry which is preliminary data.</text>
</comment>
<keyword evidence="1" id="KW-0175">Coiled coil</keyword>
<dbReference type="Proteomes" id="UP000272781">
    <property type="component" value="Unassembled WGS sequence"/>
</dbReference>
<evidence type="ECO:0000313" key="3">
    <source>
        <dbReference type="EMBL" id="ROR38786.1"/>
    </source>
</evidence>